<dbReference type="CDD" id="cd24157">
    <property type="entry name" value="NUDIX_GDPMK"/>
    <property type="match status" value="1"/>
</dbReference>
<dbReference type="Gene3D" id="3.90.79.10">
    <property type="entry name" value="Nucleoside Triphosphate Pyrophosphohydrolase"/>
    <property type="match status" value="1"/>
</dbReference>
<dbReference type="GO" id="GO:0019693">
    <property type="term" value="P:ribose phosphate metabolic process"/>
    <property type="evidence" value="ECO:0007669"/>
    <property type="project" value="TreeGrafter"/>
</dbReference>
<dbReference type="PANTHER" id="PTHR11839:SF18">
    <property type="entry name" value="NUDIX HYDROLASE DOMAIN-CONTAINING PROTEIN"/>
    <property type="match status" value="1"/>
</dbReference>
<dbReference type="PANTHER" id="PTHR11839">
    <property type="entry name" value="UDP/ADP-SUGAR PYROPHOSPHATASE"/>
    <property type="match status" value="1"/>
</dbReference>
<keyword evidence="9" id="KW-0479">Metal-binding</keyword>
<evidence type="ECO:0000256" key="7">
    <source>
        <dbReference type="ARBA" id="ARBA00032162"/>
    </source>
</evidence>
<evidence type="ECO:0000259" key="11">
    <source>
        <dbReference type="PROSITE" id="PS51462"/>
    </source>
</evidence>
<feature type="binding site" evidence="9">
    <location>
        <position position="101"/>
    </location>
    <ligand>
        <name>Mg(2+)</name>
        <dbReference type="ChEBI" id="CHEBI:18420"/>
        <label>1</label>
    </ligand>
</feature>
<gene>
    <name evidence="12" type="ORF">E2488_10480</name>
</gene>
<organism evidence="12 13">
    <name type="scientific">Gramella jeungdoensis</name>
    <dbReference type="NCBI Taxonomy" id="708091"/>
    <lineage>
        <taxon>Bacteria</taxon>
        <taxon>Pseudomonadati</taxon>
        <taxon>Bacteroidota</taxon>
        <taxon>Flavobacteriia</taxon>
        <taxon>Flavobacteriales</taxon>
        <taxon>Flavobacteriaceae</taxon>
        <taxon>Christiangramia</taxon>
    </lineage>
</organism>
<comment type="cofactor">
    <cofactor evidence="2 9">
        <name>Mg(2+)</name>
        <dbReference type="ChEBI" id="CHEBI:18420"/>
    </cofactor>
</comment>
<feature type="binding site" evidence="9">
    <location>
        <position position="105"/>
    </location>
    <ligand>
        <name>Mg(2+)</name>
        <dbReference type="ChEBI" id="CHEBI:18420"/>
        <label>1</label>
    </ligand>
</feature>
<dbReference type="NCBIfam" id="TIGR00052">
    <property type="entry name" value="nudix-type nucleoside diphosphatase, YffH/AdpP family"/>
    <property type="match status" value="1"/>
</dbReference>
<feature type="binding site" evidence="9">
    <location>
        <position position="154"/>
    </location>
    <ligand>
        <name>Mg(2+)</name>
        <dbReference type="ChEBI" id="CHEBI:18420"/>
        <label>1</label>
    </ligand>
</feature>
<evidence type="ECO:0000256" key="9">
    <source>
        <dbReference type="PIRSR" id="PIRSR604385-2"/>
    </source>
</evidence>
<comment type="caution">
    <text evidence="12">The sequence shown here is derived from an EMBL/GenBank/DDBJ whole genome shotgun (WGS) entry which is preliminary data.</text>
</comment>
<dbReference type="AlphaFoldDB" id="A0A4Y8ARR9"/>
<evidence type="ECO:0000256" key="4">
    <source>
        <dbReference type="ARBA" id="ARBA00011738"/>
    </source>
</evidence>
<dbReference type="GO" id="GO:0006753">
    <property type="term" value="P:nucleoside phosphate metabolic process"/>
    <property type="evidence" value="ECO:0007669"/>
    <property type="project" value="TreeGrafter"/>
</dbReference>
<dbReference type="SUPFAM" id="SSF55811">
    <property type="entry name" value="Nudix"/>
    <property type="match status" value="1"/>
</dbReference>
<dbReference type="InterPro" id="IPR000086">
    <property type="entry name" value="NUDIX_hydrolase_dom"/>
</dbReference>
<dbReference type="RefSeq" id="WP_134248294.1">
    <property type="nucleotide sequence ID" value="NZ_SNQI01000003.1"/>
</dbReference>
<protein>
    <recommendedName>
        <fullName evidence="5">GDP-mannose pyrophosphatase</fullName>
    </recommendedName>
    <alternativeName>
        <fullName evidence="7">GDP-mannose hydrolase</fullName>
    </alternativeName>
    <alternativeName>
        <fullName evidence="8">GDPMK</fullName>
    </alternativeName>
</protein>
<keyword evidence="6" id="KW-0378">Hydrolase</keyword>
<evidence type="ECO:0000256" key="8">
    <source>
        <dbReference type="ARBA" id="ARBA00032272"/>
    </source>
</evidence>
<feature type="binding site" evidence="9">
    <location>
        <position position="86"/>
    </location>
    <ligand>
        <name>Mg(2+)</name>
        <dbReference type="ChEBI" id="CHEBI:18420"/>
        <label>1</label>
    </ligand>
</feature>
<dbReference type="OrthoDB" id="1523642at2"/>
<dbReference type="PROSITE" id="PS51462">
    <property type="entry name" value="NUDIX"/>
    <property type="match status" value="1"/>
</dbReference>
<evidence type="ECO:0000256" key="5">
    <source>
        <dbReference type="ARBA" id="ARBA00016377"/>
    </source>
</evidence>
<evidence type="ECO:0000256" key="10">
    <source>
        <dbReference type="PIRSR" id="PIRSR604385-3"/>
    </source>
</evidence>
<comment type="subunit">
    <text evidence="4">Homodimer.</text>
</comment>
<reference evidence="12 13" key="1">
    <citation type="journal article" date="2011" name="J. Microbiol.">
        <title>Gramella jeungdoensis sp. nov., isolated from a solar saltern in Korea.</title>
        <authorList>
            <person name="Joung Y."/>
            <person name="Kim H."/>
            <person name="Jang T."/>
            <person name="Ahn T.S."/>
            <person name="Joh K."/>
        </authorList>
    </citation>
    <scope>NUCLEOTIDE SEQUENCE [LARGE SCALE GENOMIC DNA]</scope>
    <source>
        <strain evidence="12 13">KCTC 23123</strain>
    </source>
</reference>
<evidence type="ECO:0000313" key="13">
    <source>
        <dbReference type="Proteomes" id="UP000298517"/>
    </source>
</evidence>
<feature type="domain" description="Nudix hydrolase" evidence="11">
    <location>
        <begin position="44"/>
        <end position="183"/>
    </location>
</feature>
<dbReference type="InterPro" id="IPR015797">
    <property type="entry name" value="NUDIX_hydrolase-like_dom_sf"/>
</dbReference>
<evidence type="ECO:0000256" key="2">
    <source>
        <dbReference type="ARBA" id="ARBA00001946"/>
    </source>
</evidence>
<keyword evidence="9" id="KW-0460">Magnesium</keyword>
<evidence type="ECO:0000256" key="1">
    <source>
        <dbReference type="ARBA" id="ARBA00000847"/>
    </source>
</evidence>
<feature type="short sequence motif" description="Nudix box" evidence="10">
    <location>
        <begin position="87"/>
        <end position="108"/>
    </location>
</feature>
<dbReference type="InterPro" id="IPR004385">
    <property type="entry name" value="NDP_pyrophosphatase"/>
</dbReference>
<evidence type="ECO:0000256" key="3">
    <source>
        <dbReference type="ARBA" id="ARBA00007275"/>
    </source>
</evidence>
<proteinExistence type="inferred from homology"/>
<evidence type="ECO:0000256" key="6">
    <source>
        <dbReference type="ARBA" id="ARBA00022801"/>
    </source>
</evidence>
<dbReference type="EMBL" id="SNQI01000003">
    <property type="protein sequence ID" value="TEW73895.1"/>
    <property type="molecule type" value="Genomic_DNA"/>
</dbReference>
<evidence type="ECO:0000313" key="12">
    <source>
        <dbReference type="EMBL" id="TEW73895.1"/>
    </source>
</evidence>
<keyword evidence="13" id="KW-1185">Reference proteome</keyword>
<dbReference type="Proteomes" id="UP000298517">
    <property type="component" value="Unassembled WGS sequence"/>
</dbReference>
<accession>A0A4Y8ARR9</accession>
<dbReference type="Pfam" id="PF00293">
    <property type="entry name" value="NUDIX"/>
    <property type="match status" value="1"/>
</dbReference>
<dbReference type="GO" id="GO:0016818">
    <property type="term" value="F:hydrolase activity, acting on acid anhydrides, in phosphorus-containing anhydrides"/>
    <property type="evidence" value="ECO:0007669"/>
    <property type="project" value="InterPro"/>
</dbReference>
<name>A0A4Y8ARR9_9FLAO</name>
<comment type="catalytic activity">
    <reaction evidence="1">
        <text>GDP-alpha-D-mannose + H2O = alpha-D-mannose 1-phosphate + GMP + 2 H(+)</text>
        <dbReference type="Rhea" id="RHEA:27978"/>
        <dbReference type="ChEBI" id="CHEBI:15377"/>
        <dbReference type="ChEBI" id="CHEBI:15378"/>
        <dbReference type="ChEBI" id="CHEBI:57527"/>
        <dbReference type="ChEBI" id="CHEBI:58115"/>
        <dbReference type="ChEBI" id="CHEBI:58409"/>
    </reaction>
</comment>
<sequence length="193" mass="21934">MNNPKIKINNVKNLANDHYKLDKVNFDFKTKNGSWQNQNRECYDRGDGACVLLYNPLKKTVILTKQFRMPSYLNGNDDGMMLEVCAGLLDAQDPITCIKNEAEEETGYKINNPKKVFEIYSTPGAVTEKIHYFIAEYSDAMKISEGGGLEKETEEIEVIEFNFEESLELISTGKICDAKTVILLQYAKINKLV</sequence>
<dbReference type="GO" id="GO:0046872">
    <property type="term" value="F:metal ion binding"/>
    <property type="evidence" value="ECO:0007669"/>
    <property type="project" value="UniProtKB-KW"/>
</dbReference>
<dbReference type="GO" id="GO:0005829">
    <property type="term" value="C:cytosol"/>
    <property type="evidence" value="ECO:0007669"/>
    <property type="project" value="TreeGrafter"/>
</dbReference>
<comment type="similarity">
    <text evidence="3">Belongs to the Nudix hydrolase family. NudK subfamily.</text>
</comment>